<dbReference type="EMBL" id="CH480815">
    <property type="protein sequence ID" value="EDW43236.1"/>
    <property type="molecule type" value="Genomic_DNA"/>
</dbReference>
<organism evidence="3">
    <name type="scientific">Drosophila sechellia</name>
    <name type="common">Fruit fly</name>
    <dbReference type="NCBI Taxonomy" id="7238"/>
    <lineage>
        <taxon>Eukaryota</taxon>
        <taxon>Metazoa</taxon>
        <taxon>Ecdysozoa</taxon>
        <taxon>Arthropoda</taxon>
        <taxon>Hexapoda</taxon>
        <taxon>Insecta</taxon>
        <taxon>Pterygota</taxon>
        <taxon>Neoptera</taxon>
        <taxon>Endopterygota</taxon>
        <taxon>Diptera</taxon>
        <taxon>Brachycera</taxon>
        <taxon>Muscomorpha</taxon>
        <taxon>Ephydroidea</taxon>
        <taxon>Drosophilidae</taxon>
        <taxon>Drosophila</taxon>
        <taxon>Sophophora</taxon>
    </lineage>
</organism>
<protein>
    <submittedName>
        <fullName evidence="2">GM23626</fullName>
    </submittedName>
</protein>
<name>B4HES5_DROSE</name>
<feature type="compositionally biased region" description="Basic and acidic residues" evidence="1">
    <location>
        <begin position="167"/>
        <end position="178"/>
    </location>
</feature>
<proteinExistence type="predicted"/>
<keyword evidence="3" id="KW-1185">Reference proteome</keyword>
<sequence length="196" mass="23087">MSTTPKWYCRNKSQPMHTFAEIGKLGLELRRITKRIVIDVNSAIFSEHDTILEECERVVEQYWNLKDETKNADFQSLSKKIKRSPYNQLLMKKFHLIMDLNDRRFCQLTFVLKRTLSFLLRKAMQSEMWLNWALHITQLYNKCRKLEKPLVPVEVDKPPGDEELDEEPKLSGKRKEEMPACVQQYVSCSAPGAQIH</sequence>
<gene>
    <name evidence="2" type="primary">Dsec\GM23626</name>
    <name evidence="2" type="ORF">Dsec_GM23626</name>
</gene>
<dbReference type="PANTHER" id="PTHR21436">
    <property type="entry name" value="COILED-COIL DOMAIN-CONTAINING PROTEIN 142"/>
    <property type="match status" value="1"/>
</dbReference>
<accession>B4HES5</accession>
<feature type="region of interest" description="Disordered" evidence="1">
    <location>
        <begin position="154"/>
        <end position="178"/>
    </location>
</feature>
<evidence type="ECO:0000313" key="3">
    <source>
        <dbReference type="Proteomes" id="UP000001292"/>
    </source>
</evidence>
<evidence type="ECO:0000313" key="2">
    <source>
        <dbReference type="EMBL" id="EDW43236.1"/>
    </source>
</evidence>
<reference evidence="2 3" key="1">
    <citation type="journal article" date="2007" name="Nature">
        <title>Evolution of genes and genomes on the Drosophila phylogeny.</title>
        <authorList>
            <consortium name="Drosophila 12 Genomes Consortium"/>
            <person name="Clark A.G."/>
            <person name="Eisen M.B."/>
            <person name="Smith D.R."/>
            <person name="Bergman C.M."/>
            <person name="Oliver B."/>
            <person name="Markow T.A."/>
            <person name="Kaufman T.C."/>
            <person name="Kellis M."/>
            <person name="Gelbart W."/>
            <person name="Iyer V.N."/>
            <person name="Pollard D.A."/>
            <person name="Sackton T.B."/>
            <person name="Larracuente A.M."/>
            <person name="Singh N.D."/>
            <person name="Abad J.P."/>
            <person name="Abt D.N."/>
            <person name="Adryan B."/>
            <person name="Aguade M."/>
            <person name="Akashi H."/>
            <person name="Anderson W.W."/>
            <person name="Aquadro C.F."/>
            <person name="Ardell D.H."/>
            <person name="Arguello R."/>
            <person name="Artieri C.G."/>
            <person name="Barbash D.A."/>
            <person name="Barker D."/>
            <person name="Barsanti P."/>
            <person name="Batterham P."/>
            <person name="Batzoglou S."/>
            <person name="Begun D."/>
            <person name="Bhutkar A."/>
            <person name="Blanco E."/>
            <person name="Bosak S.A."/>
            <person name="Bradley R.K."/>
            <person name="Brand A.D."/>
            <person name="Brent M.R."/>
            <person name="Brooks A.N."/>
            <person name="Brown R.H."/>
            <person name="Butlin R.K."/>
            <person name="Caggese C."/>
            <person name="Calvi B.R."/>
            <person name="Bernardo de Carvalho A."/>
            <person name="Caspi A."/>
            <person name="Castrezana S."/>
            <person name="Celniker S.E."/>
            <person name="Chang J.L."/>
            <person name="Chapple C."/>
            <person name="Chatterji S."/>
            <person name="Chinwalla A."/>
            <person name="Civetta A."/>
            <person name="Clifton S.W."/>
            <person name="Comeron J.M."/>
            <person name="Costello J.C."/>
            <person name="Coyne J.A."/>
            <person name="Daub J."/>
            <person name="David R.G."/>
            <person name="Delcher A.L."/>
            <person name="Delehaunty K."/>
            <person name="Do C.B."/>
            <person name="Ebling H."/>
            <person name="Edwards K."/>
            <person name="Eickbush T."/>
            <person name="Evans J.D."/>
            <person name="Filipski A."/>
            <person name="Findeiss S."/>
            <person name="Freyhult E."/>
            <person name="Fulton L."/>
            <person name="Fulton R."/>
            <person name="Garcia A.C."/>
            <person name="Gardiner A."/>
            <person name="Garfield D.A."/>
            <person name="Garvin B.E."/>
            <person name="Gibson G."/>
            <person name="Gilbert D."/>
            <person name="Gnerre S."/>
            <person name="Godfrey J."/>
            <person name="Good R."/>
            <person name="Gotea V."/>
            <person name="Gravely B."/>
            <person name="Greenberg A.J."/>
            <person name="Griffiths-Jones S."/>
            <person name="Gross S."/>
            <person name="Guigo R."/>
            <person name="Gustafson E.A."/>
            <person name="Haerty W."/>
            <person name="Hahn M.W."/>
            <person name="Halligan D.L."/>
            <person name="Halpern A.L."/>
            <person name="Halter G.M."/>
            <person name="Han M.V."/>
            <person name="Heger A."/>
            <person name="Hillier L."/>
            <person name="Hinrichs A.S."/>
            <person name="Holmes I."/>
            <person name="Hoskins R.A."/>
            <person name="Hubisz M.J."/>
            <person name="Hultmark D."/>
            <person name="Huntley M.A."/>
            <person name="Jaffe D.B."/>
            <person name="Jagadeeshan S."/>
            <person name="Jeck W.R."/>
            <person name="Johnson J."/>
            <person name="Jones C.D."/>
            <person name="Jordan W.C."/>
            <person name="Karpen G.H."/>
            <person name="Kataoka E."/>
            <person name="Keightley P.D."/>
            <person name="Kheradpour P."/>
            <person name="Kirkness E.F."/>
            <person name="Koerich L.B."/>
            <person name="Kristiansen K."/>
            <person name="Kudrna D."/>
            <person name="Kulathinal R.J."/>
            <person name="Kumar S."/>
            <person name="Kwok R."/>
            <person name="Lander E."/>
            <person name="Langley C.H."/>
            <person name="Lapoint R."/>
            <person name="Lazzaro B.P."/>
            <person name="Lee S.J."/>
            <person name="Levesque L."/>
            <person name="Li R."/>
            <person name="Lin C.F."/>
            <person name="Lin M.F."/>
            <person name="Lindblad-Toh K."/>
            <person name="Llopart A."/>
            <person name="Long M."/>
            <person name="Low L."/>
            <person name="Lozovsky E."/>
            <person name="Lu J."/>
            <person name="Luo M."/>
            <person name="Machado C.A."/>
            <person name="Makalowski W."/>
            <person name="Marzo M."/>
            <person name="Matsuda M."/>
            <person name="Matzkin L."/>
            <person name="McAllister B."/>
            <person name="McBride C.S."/>
            <person name="McKernan B."/>
            <person name="McKernan K."/>
            <person name="Mendez-Lago M."/>
            <person name="Minx P."/>
            <person name="Mollenhauer M.U."/>
            <person name="Montooth K."/>
            <person name="Mount S.M."/>
            <person name="Mu X."/>
            <person name="Myers E."/>
            <person name="Negre B."/>
            <person name="Newfeld S."/>
            <person name="Nielsen R."/>
            <person name="Noor M.A."/>
            <person name="O'Grady P."/>
            <person name="Pachter L."/>
            <person name="Papaceit M."/>
            <person name="Parisi M.J."/>
            <person name="Parisi M."/>
            <person name="Parts L."/>
            <person name="Pedersen J.S."/>
            <person name="Pesole G."/>
            <person name="Phillippy A.M."/>
            <person name="Ponting C.P."/>
            <person name="Pop M."/>
            <person name="Porcelli D."/>
            <person name="Powell J.R."/>
            <person name="Prohaska S."/>
            <person name="Pruitt K."/>
            <person name="Puig M."/>
            <person name="Quesneville H."/>
            <person name="Ram K.R."/>
            <person name="Rand D."/>
            <person name="Rasmussen M.D."/>
            <person name="Reed L.K."/>
            <person name="Reenan R."/>
            <person name="Reily A."/>
            <person name="Remington K.A."/>
            <person name="Rieger T.T."/>
            <person name="Ritchie M.G."/>
            <person name="Robin C."/>
            <person name="Rogers Y.H."/>
            <person name="Rohde C."/>
            <person name="Rozas J."/>
            <person name="Rubenfield M.J."/>
            <person name="Ruiz A."/>
            <person name="Russo S."/>
            <person name="Salzberg S.L."/>
            <person name="Sanchez-Gracia A."/>
            <person name="Saranga D.J."/>
            <person name="Sato H."/>
            <person name="Schaeffer S.W."/>
            <person name="Schatz M.C."/>
            <person name="Schlenke T."/>
            <person name="Schwartz R."/>
            <person name="Segarra C."/>
            <person name="Singh R.S."/>
            <person name="Sirot L."/>
            <person name="Sirota M."/>
            <person name="Sisneros N.B."/>
            <person name="Smith C.D."/>
            <person name="Smith T.F."/>
            <person name="Spieth J."/>
            <person name="Stage D.E."/>
            <person name="Stark A."/>
            <person name="Stephan W."/>
            <person name="Strausberg R.L."/>
            <person name="Strempel S."/>
            <person name="Sturgill D."/>
            <person name="Sutton G."/>
            <person name="Sutton G.G."/>
            <person name="Tao W."/>
            <person name="Teichmann S."/>
            <person name="Tobari Y.N."/>
            <person name="Tomimura Y."/>
            <person name="Tsolas J.M."/>
            <person name="Valente V.L."/>
            <person name="Venter E."/>
            <person name="Venter J.C."/>
            <person name="Vicario S."/>
            <person name="Vieira F.G."/>
            <person name="Vilella A.J."/>
            <person name="Villasante A."/>
            <person name="Walenz B."/>
            <person name="Wang J."/>
            <person name="Wasserman M."/>
            <person name="Watts T."/>
            <person name="Wilson D."/>
            <person name="Wilson R.K."/>
            <person name="Wing R.A."/>
            <person name="Wolfner M.F."/>
            <person name="Wong A."/>
            <person name="Wong G.K."/>
            <person name="Wu C.I."/>
            <person name="Wu G."/>
            <person name="Yamamoto D."/>
            <person name="Yang H.P."/>
            <person name="Yang S.P."/>
            <person name="Yorke J.A."/>
            <person name="Yoshida K."/>
            <person name="Zdobnov E."/>
            <person name="Zhang P."/>
            <person name="Zhang Y."/>
            <person name="Zimin A.V."/>
            <person name="Baldwin J."/>
            <person name="Abdouelleil A."/>
            <person name="Abdulkadir J."/>
            <person name="Abebe A."/>
            <person name="Abera B."/>
            <person name="Abreu J."/>
            <person name="Acer S.C."/>
            <person name="Aftuck L."/>
            <person name="Alexander A."/>
            <person name="An P."/>
            <person name="Anderson E."/>
            <person name="Anderson S."/>
            <person name="Arachi H."/>
            <person name="Azer M."/>
            <person name="Bachantsang P."/>
            <person name="Barry A."/>
            <person name="Bayul T."/>
            <person name="Berlin A."/>
            <person name="Bessette D."/>
            <person name="Bloom T."/>
            <person name="Blye J."/>
            <person name="Boguslavskiy L."/>
            <person name="Bonnet C."/>
            <person name="Boukhgalter B."/>
            <person name="Bourzgui I."/>
            <person name="Brown A."/>
            <person name="Cahill P."/>
            <person name="Channer S."/>
            <person name="Cheshatsang Y."/>
            <person name="Chuda L."/>
            <person name="Citroen M."/>
            <person name="Collymore A."/>
            <person name="Cooke P."/>
            <person name="Costello M."/>
            <person name="D'Aco K."/>
            <person name="Daza R."/>
            <person name="De Haan G."/>
            <person name="DeGray S."/>
            <person name="DeMaso C."/>
            <person name="Dhargay N."/>
            <person name="Dooley K."/>
            <person name="Dooley E."/>
            <person name="Doricent M."/>
            <person name="Dorje P."/>
            <person name="Dorjee K."/>
            <person name="Dupes A."/>
            <person name="Elong R."/>
            <person name="Falk J."/>
            <person name="Farina A."/>
            <person name="Faro S."/>
            <person name="Ferguson D."/>
            <person name="Fisher S."/>
            <person name="Foley C.D."/>
            <person name="Franke A."/>
            <person name="Friedrich D."/>
            <person name="Gadbois L."/>
            <person name="Gearin G."/>
            <person name="Gearin C.R."/>
            <person name="Giannoukos G."/>
            <person name="Goode T."/>
            <person name="Graham J."/>
            <person name="Grandbois E."/>
            <person name="Grewal S."/>
            <person name="Gyaltsen K."/>
            <person name="Hafez N."/>
            <person name="Hagos B."/>
            <person name="Hall J."/>
            <person name="Henson C."/>
            <person name="Hollinger A."/>
            <person name="Honan T."/>
            <person name="Huard M.D."/>
            <person name="Hughes L."/>
            <person name="Hurhula B."/>
            <person name="Husby M.E."/>
            <person name="Kamat A."/>
            <person name="Kanga B."/>
            <person name="Kashin S."/>
            <person name="Khazanovich D."/>
            <person name="Kisner P."/>
            <person name="Lance K."/>
            <person name="Lara M."/>
            <person name="Lee W."/>
            <person name="Lennon N."/>
            <person name="Letendre F."/>
            <person name="LeVine R."/>
            <person name="Lipovsky A."/>
            <person name="Liu X."/>
            <person name="Liu J."/>
            <person name="Liu S."/>
            <person name="Lokyitsang T."/>
            <person name="Lokyitsang Y."/>
            <person name="Lubonja R."/>
            <person name="Lui A."/>
            <person name="MacDonald P."/>
            <person name="Magnisalis V."/>
            <person name="Maru K."/>
            <person name="Matthews C."/>
            <person name="McCusker W."/>
            <person name="McDonough S."/>
            <person name="Mehta T."/>
            <person name="Meldrim J."/>
            <person name="Meneus L."/>
            <person name="Mihai O."/>
            <person name="Mihalev A."/>
            <person name="Mihova T."/>
            <person name="Mittelman R."/>
            <person name="Mlenga V."/>
            <person name="Montmayeur A."/>
            <person name="Mulrain L."/>
            <person name="Navidi A."/>
            <person name="Naylor J."/>
            <person name="Negash T."/>
            <person name="Nguyen T."/>
            <person name="Nguyen N."/>
            <person name="Nicol R."/>
            <person name="Norbu C."/>
            <person name="Norbu N."/>
            <person name="Novod N."/>
            <person name="O'Neill B."/>
            <person name="Osman S."/>
            <person name="Markiewicz E."/>
            <person name="Oyono O.L."/>
            <person name="Patti C."/>
            <person name="Phunkhang P."/>
            <person name="Pierre F."/>
            <person name="Priest M."/>
            <person name="Raghuraman S."/>
            <person name="Rege F."/>
            <person name="Reyes R."/>
            <person name="Rise C."/>
            <person name="Rogov P."/>
            <person name="Ross K."/>
            <person name="Ryan E."/>
            <person name="Settipalli S."/>
            <person name="Shea T."/>
            <person name="Sherpa N."/>
            <person name="Shi L."/>
            <person name="Shih D."/>
            <person name="Sparrow T."/>
            <person name="Spaulding J."/>
            <person name="Stalker J."/>
            <person name="Stange-Thomann N."/>
            <person name="Stavropoulos S."/>
            <person name="Stone C."/>
            <person name="Strader C."/>
            <person name="Tesfaye S."/>
            <person name="Thomson T."/>
            <person name="Thoulutsang Y."/>
            <person name="Thoulutsang D."/>
            <person name="Topham K."/>
            <person name="Topping I."/>
            <person name="Tsamla T."/>
            <person name="Vassiliev H."/>
            <person name="Vo A."/>
            <person name="Wangchuk T."/>
            <person name="Wangdi T."/>
            <person name="Weiand M."/>
            <person name="Wilkinson J."/>
            <person name="Wilson A."/>
            <person name="Yadav S."/>
            <person name="Young G."/>
            <person name="Yu Q."/>
            <person name="Zembek L."/>
            <person name="Zhong D."/>
            <person name="Zimmer A."/>
            <person name="Zwirko Z."/>
            <person name="Jaffe D.B."/>
            <person name="Alvarez P."/>
            <person name="Brockman W."/>
            <person name="Butler J."/>
            <person name="Chin C."/>
            <person name="Gnerre S."/>
            <person name="Grabherr M."/>
            <person name="Kleber M."/>
            <person name="Mauceli E."/>
            <person name="MacCallum I."/>
        </authorList>
    </citation>
    <scope>NUCLEOTIDE SEQUENCE [LARGE SCALE GENOMIC DNA]</scope>
    <source>
        <strain evidence="3">Rob3c / Tucson 14021-0248.25</strain>
    </source>
</reference>
<dbReference type="HOGENOM" id="CLU_1391568_0_0_1"/>
<dbReference type="InterPro" id="IPR026700">
    <property type="entry name" value="CCDC142"/>
</dbReference>
<dbReference type="PANTHER" id="PTHR21436:SF2">
    <property type="entry name" value="COILED-COIL DOMAIN-CONTAINING PROTEIN 142"/>
    <property type="match status" value="1"/>
</dbReference>
<dbReference type="Proteomes" id="UP000001292">
    <property type="component" value="Unassembled WGS sequence"/>
</dbReference>
<dbReference type="AlphaFoldDB" id="B4HES5"/>
<evidence type="ECO:0000256" key="1">
    <source>
        <dbReference type="SAM" id="MobiDB-lite"/>
    </source>
</evidence>